<keyword evidence="3" id="KW-0508">mRNA splicing</keyword>
<dbReference type="SMART" id="SM00360">
    <property type="entry name" value="RRM"/>
    <property type="match status" value="3"/>
</dbReference>
<evidence type="ECO:0000256" key="2">
    <source>
        <dbReference type="ARBA" id="ARBA00022884"/>
    </source>
</evidence>
<dbReference type="InterPro" id="IPR035979">
    <property type="entry name" value="RBD_domain_sf"/>
</dbReference>
<evidence type="ECO:0000256" key="5">
    <source>
        <dbReference type="SAM" id="MobiDB-lite"/>
    </source>
</evidence>
<dbReference type="EMBL" id="JAQMWT010000620">
    <property type="protein sequence ID" value="KAJ8598906.1"/>
    <property type="molecule type" value="Genomic_DNA"/>
</dbReference>
<comment type="caution">
    <text evidence="7">The sequence shown here is derived from an EMBL/GenBank/DDBJ whole genome shotgun (WGS) entry which is preliminary data.</text>
</comment>
<evidence type="ECO:0000256" key="4">
    <source>
        <dbReference type="PROSITE-ProRule" id="PRU00176"/>
    </source>
</evidence>
<protein>
    <recommendedName>
        <fullName evidence="6">RRM domain-containing protein</fullName>
    </recommendedName>
</protein>
<proteinExistence type="predicted"/>
<dbReference type="PROSITE" id="PS50102">
    <property type="entry name" value="RRM"/>
    <property type="match status" value="2"/>
</dbReference>
<reference evidence="7" key="1">
    <citation type="submission" date="2023-01" db="EMBL/GenBank/DDBJ databases">
        <title>Metagenome sequencing of chrysophaentin producing Chrysophaeum taylorii.</title>
        <authorList>
            <person name="Davison J."/>
            <person name="Bewley C."/>
        </authorList>
    </citation>
    <scope>NUCLEOTIDE SEQUENCE</scope>
    <source>
        <strain evidence="7">NIES-1699</strain>
    </source>
</reference>
<evidence type="ECO:0000313" key="8">
    <source>
        <dbReference type="Proteomes" id="UP001230188"/>
    </source>
</evidence>
<dbReference type="PANTHER" id="PTHR23139">
    <property type="entry name" value="RNA-BINDING PROTEIN"/>
    <property type="match status" value="1"/>
</dbReference>
<keyword evidence="2 4" id="KW-0694">RNA-binding</keyword>
<dbReference type="Proteomes" id="UP001230188">
    <property type="component" value="Unassembled WGS sequence"/>
</dbReference>
<feature type="domain" description="RRM" evidence="6">
    <location>
        <begin position="16"/>
        <end position="96"/>
    </location>
</feature>
<evidence type="ECO:0000256" key="1">
    <source>
        <dbReference type="ARBA" id="ARBA00022664"/>
    </source>
</evidence>
<evidence type="ECO:0000313" key="7">
    <source>
        <dbReference type="EMBL" id="KAJ8598906.1"/>
    </source>
</evidence>
<keyword evidence="1" id="KW-0507">mRNA processing</keyword>
<dbReference type="GO" id="GO:0008380">
    <property type="term" value="P:RNA splicing"/>
    <property type="evidence" value="ECO:0007669"/>
    <property type="project" value="UniProtKB-KW"/>
</dbReference>
<dbReference type="InterPro" id="IPR012677">
    <property type="entry name" value="Nucleotide-bd_a/b_plait_sf"/>
</dbReference>
<dbReference type="InterPro" id="IPR000504">
    <property type="entry name" value="RRM_dom"/>
</dbReference>
<name>A0AAD7XHT0_9STRA</name>
<sequence length="416" mass="45593">MGLVPIVPDAATKPRRELFVGNTPPQTTERMLIDHLNAAMSTMRMNSAPGAPVVQCRVSANFAFVELRTIEETDRALSLTGIPFMGHVLKIGRPSKYDGPVTPASTWQQLLVEGGFDRDGAPSGFPHEAAAALSMSPGDPASEKVCRELFIGNTSALMTESSIRAFLGLVARQLGQVIGPGDPIISLRLSGHFAFVELRSVEETDAMLQFNGIPFQGSQLRIGRPSKYAGPQHRASEEPRWIDVLDKYRKGDLQPLEIRGAAAVMEPPPLARADVDDLEKLTLDPHRTIVLRRILEETDPEDIPDNEDDARRRRTAVVDGILDEVQRECAKYGTVVSATPDGDDLLVRFSLVDHAILALATLRHRLFDGRKLRVEFVPESPALPPPTPGDHNRDVNPPAPPPPPENYSDFAHYGLL</sequence>
<dbReference type="GO" id="GO:0003723">
    <property type="term" value="F:RNA binding"/>
    <property type="evidence" value="ECO:0007669"/>
    <property type="project" value="UniProtKB-UniRule"/>
</dbReference>
<evidence type="ECO:0000256" key="3">
    <source>
        <dbReference type="ARBA" id="ARBA00023187"/>
    </source>
</evidence>
<feature type="region of interest" description="Disordered" evidence="5">
    <location>
        <begin position="378"/>
        <end position="408"/>
    </location>
</feature>
<dbReference type="GO" id="GO:0006397">
    <property type="term" value="P:mRNA processing"/>
    <property type="evidence" value="ECO:0007669"/>
    <property type="project" value="UniProtKB-KW"/>
</dbReference>
<gene>
    <name evidence="7" type="ORF">CTAYLR_010386</name>
</gene>
<dbReference type="AlphaFoldDB" id="A0AAD7XHT0"/>
<dbReference type="Gene3D" id="3.30.70.330">
    <property type="match status" value="3"/>
</dbReference>
<dbReference type="SUPFAM" id="SSF54928">
    <property type="entry name" value="RNA-binding domain, RBD"/>
    <property type="match status" value="2"/>
</dbReference>
<accession>A0AAD7XHT0</accession>
<feature type="domain" description="RRM" evidence="6">
    <location>
        <begin position="147"/>
        <end position="227"/>
    </location>
</feature>
<organism evidence="7 8">
    <name type="scientific">Chrysophaeum taylorii</name>
    <dbReference type="NCBI Taxonomy" id="2483200"/>
    <lineage>
        <taxon>Eukaryota</taxon>
        <taxon>Sar</taxon>
        <taxon>Stramenopiles</taxon>
        <taxon>Ochrophyta</taxon>
        <taxon>Pelagophyceae</taxon>
        <taxon>Pelagomonadales</taxon>
        <taxon>Pelagomonadaceae</taxon>
        <taxon>Chrysophaeum</taxon>
    </lineage>
</organism>
<evidence type="ECO:0000259" key="6">
    <source>
        <dbReference type="PROSITE" id="PS50102"/>
    </source>
</evidence>
<keyword evidence="8" id="KW-1185">Reference proteome</keyword>